<reference evidence="2 3" key="1">
    <citation type="submission" date="2022-10" db="EMBL/GenBank/DDBJ databases">
        <title>Identification of biosynthetic pathway for the production of the potent trypsin inhibitor radiosumin.</title>
        <authorList>
            <person name="Fewer D.P."/>
            <person name="Delbaje E."/>
            <person name="Ouyang X."/>
            <person name="Agostino P.D."/>
            <person name="Wahlsten M."/>
            <person name="Jokela J."/>
            <person name="Permi P."/>
            <person name="Haapaniemi E."/>
            <person name="Koistinen H."/>
        </authorList>
    </citation>
    <scope>NUCLEOTIDE SEQUENCE [LARGE SCALE GENOMIC DNA]</scope>
    <source>
        <strain evidence="2 3">NIES-515</strain>
    </source>
</reference>
<comment type="caution">
    <text evidence="2">The sequence shown here is derived from an EMBL/GenBank/DDBJ whole genome shotgun (WGS) entry which is preliminary data.</text>
</comment>
<keyword evidence="1" id="KW-1133">Transmembrane helix</keyword>
<organism evidence="2 3">
    <name type="scientific">Plectonema radiosum NIES-515</name>
    <dbReference type="NCBI Taxonomy" id="2986073"/>
    <lineage>
        <taxon>Bacteria</taxon>
        <taxon>Bacillati</taxon>
        <taxon>Cyanobacteriota</taxon>
        <taxon>Cyanophyceae</taxon>
        <taxon>Oscillatoriophycideae</taxon>
        <taxon>Oscillatoriales</taxon>
        <taxon>Microcoleaceae</taxon>
        <taxon>Plectonema</taxon>
    </lineage>
</organism>
<evidence type="ECO:0000313" key="2">
    <source>
        <dbReference type="EMBL" id="MCV3214084.1"/>
    </source>
</evidence>
<accession>A0ABT3AY78</accession>
<dbReference type="EMBL" id="JAOWRF010000171">
    <property type="protein sequence ID" value="MCV3214084.1"/>
    <property type="molecule type" value="Genomic_DNA"/>
</dbReference>
<evidence type="ECO:0000256" key="1">
    <source>
        <dbReference type="SAM" id="Phobius"/>
    </source>
</evidence>
<sequence>MTITSETTERLSEKLTDMAMGRKQRCDRLSWVVVLALAGALNASVKV</sequence>
<protein>
    <recommendedName>
        <fullName evidence="4">H repeat-associated protein N-terminal domain-containing protein</fullName>
    </recommendedName>
</protein>
<dbReference type="Proteomes" id="UP001526143">
    <property type="component" value="Unassembled WGS sequence"/>
</dbReference>
<keyword evidence="1" id="KW-0812">Transmembrane</keyword>
<proteinExistence type="predicted"/>
<keyword evidence="3" id="KW-1185">Reference proteome</keyword>
<feature type="transmembrane region" description="Helical" evidence="1">
    <location>
        <begin position="28"/>
        <end position="45"/>
    </location>
</feature>
<evidence type="ECO:0008006" key="4">
    <source>
        <dbReference type="Google" id="ProtNLM"/>
    </source>
</evidence>
<evidence type="ECO:0000313" key="3">
    <source>
        <dbReference type="Proteomes" id="UP001526143"/>
    </source>
</evidence>
<name>A0ABT3AY78_9CYAN</name>
<gene>
    <name evidence="2" type="ORF">OGM63_11270</name>
</gene>
<dbReference type="RefSeq" id="WP_263745634.1">
    <property type="nucleotide sequence ID" value="NZ_JAOWRF010000171.1"/>
</dbReference>
<keyword evidence="1" id="KW-0472">Membrane</keyword>